<keyword evidence="2" id="KW-0963">Cytoplasm</keyword>
<dbReference type="GO" id="GO:0016740">
    <property type="term" value="F:transferase activity"/>
    <property type="evidence" value="ECO:0007669"/>
    <property type="project" value="UniProtKB-KW"/>
</dbReference>
<evidence type="ECO:0000256" key="2">
    <source>
        <dbReference type="ARBA" id="ARBA00022490"/>
    </source>
</evidence>
<dbReference type="RefSeq" id="WP_136131521.1">
    <property type="nucleotide sequence ID" value="NZ_PDKS01000001.1"/>
</dbReference>
<dbReference type="PIRSF" id="PIRSF006223">
    <property type="entry name" value="DsrC_TusE"/>
    <property type="match status" value="1"/>
</dbReference>
<evidence type="ECO:0000256" key="4">
    <source>
        <dbReference type="ARBA" id="ARBA00025918"/>
    </source>
</evidence>
<comment type="subcellular location">
    <subcellularLocation>
        <location evidence="1">Cytoplasm</location>
    </subcellularLocation>
</comment>
<name>A0A2P5SYW9_9GAMM</name>
<evidence type="ECO:0000256" key="3">
    <source>
        <dbReference type="ARBA" id="ARBA00025277"/>
    </source>
</evidence>
<dbReference type="InterPro" id="IPR043163">
    <property type="entry name" value="DsrC-like_N"/>
</dbReference>
<dbReference type="InterPro" id="IPR007453">
    <property type="entry name" value="DsrC/TusE"/>
</dbReference>
<dbReference type="GO" id="GO:0002143">
    <property type="term" value="P:tRNA wobble position uridine thiolation"/>
    <property type="evidence" value="ECO:0007669"/>
    <property type="project" value="TreeGrafter"/>
</dbReference>
<evidence type="ECO:0000313" key="7">
    <source>
        <dbReference type="EMBL" id="PPI87525.1"/>
    </source>
</evidence>
<dbReference type="PANTHER" id="PTHR37010">
    <property type="entry name" value="SULFURTRANSFERASE TUSE"/>
    <property type="match status" value="1"/>
</dbReference>
<dbReference type="Gene3D" id="3.30.1420.10">
    <property type="match status" value="1"/>
</dbReference>
<dbReference type="InterPro" id="IPR042072">
    <property type="entry name" value="DsrC-like_C"/>
</dbReference>
<accession>A0A2P5SYW9</accession>
<proteinExistence type="inferred from homology"/>
<organism evidence="7 8">
    <name type="scientific">Candidatus Pantoea edessiphila</name>
    <dbReference type="NCBI Taxonomy" id="2044610"/>
    <lineage>
        <taxon>Bacteria</taxon>
        <taxon>Pseudomonadati</taxon>
        <taxon>Pseudomonadota</taxon>
        <taxon>Gammaproteobacteria</taxon>
        <taxon>Enterobacterales</taxon>
        <taxon>Erwiniaceae</taxon>
        <taxon>Pantoea</taxon>
    </lineage>
</organism>
<comment type="similarity">
    <text evidence="5">Belongs to the dsrC/tusE family.</text>
</comment>
<dbReference type="EC" id="2.8.1.-" evidence="5"/>
<gene>
    <name evidence="7" type="ORF">CRV11_01170</name>
</gene>
<dbReference type="AlphaFoldDB" id="A0A2P5SYW9"/>
<dbReference type="NCBIfam" id="TIGR03342">
    <property type="entry name" value="dsrC_tusE_dsvC"/>
    <property type="match status" value="1"/>
</dbReference>
<dbReference type="OrthoDB" id="9786347at2"/>
<dbReference type="Gene3D" id="1.10.10.370">
    <property type="entry name" value="DsrC-like protein, C-terminal domain"/>
    <property type="match status" value="1"/>
</dbReference>
<evidence type="ECO:0000256" key="6">
    <source>
        <dbReference type="PIRSR" id="PIRSR006223-50"/>
    </source>
</evidence>
<dbReference type="GO" id="GO:0097163">
    <property type="term" value="F:sulfur carrier activity"/>
    <property type="evidence" value="ECO:0007669"/>
    <property type="project" value="TreeGrafter"/>
</dbReference>
<comment type="subunit">
    <text evidence="4">Interacts with the TusBCD complex. Interacts with MnmA.</text>
</comment>
<dbReference type="PANTHER" id="PTHR37010:SF1">
    <property type="entry name" value="SULFURTRANSFERASE TUSE"/>
    <property type="match status" value="1"/>
</dbReference>
<reference evidence="7 8" key="1">
    <citation type="journal article" date="2018" name="Genome Biol. Evol.">
        <title>Cladogenesis and Genomic Streamlining in Extracellular Endosymbionts of Tropical Stink Bugs.</title>
        <authorList>
            <person name="Otero-Bravo A."/>
            <person name="Goffredi S."/>
            <person name="Sabree Z.L."/>
        </authorList>
    </citation>
    <scope>NUCLEOTIDE SEQUENCE [LARGE SCALE GENOMIC DNA]</scope>
    <source>
        <strain evidence="7 8">SoET</strain>
    </source>
</reference>
<comment type="caution">
    <text evidence="7">The sequence shown here is derived from an EMBL/GenBank/DDBJ whole genome shotgun (WGS) entry which is preliminary data.</text>
</comment>
<evidence type="ECO:0000313" key="8">
    <source>
        <dbReference type="Proteomes" id="UP000296034"/>
    </source>
</evidence>
<protein>
    <recommendedName>
        <fullName evidence="5">Sulfurtransferase</fullName>
        <ecNumber evidence="5">2.8.1.-</ecNumber>
    </recommendedName>
</protein>
<dbReference type="GO" id="GO:0005737">
    <property type="term" value="C:cytoplasm"/>
    <property type="evidence" value="ECO:0007669"/>
    <property type="project" value="UniProtKB-SubCell"/>
</dbReference>
<feature type="active site" description="Cysteine persulfide intermediate" evidence="6">
    <location>
        <position position="107"/>
    </location>
</feature>
<keyword evidence="5 7" id="KW-0808">Transferase</keyword>
<dbReference type="Proteomes" id="UP000296034">
    <property type="component" value="Unassembled WGS sequence"/>
</dbReference>
<dbReference type="InterPro" id="IPR025526">
    <property type="entry name" value="DsrC-like_dom_sf"/>
</dbReference>
<evidence type="ECO:0000256" key="1">
    <source>
        <dbReference type="ARBA" id="ARBA00004496"/>
    </source>
</evidence>
<dbReference type="Pfam" id="PF04358">
    <property type="entry name" value="DsrC"/>
    <property type="match status" value="1"/>
</dbReference>
<evidence type="ECO:0000256" key="5">
    <source>
        <dbReference type="PIRNR" id="PIRNR006223"/>
    </source>
</evidence>
<dbReference type="EMBL" id="PDKS01000001">
    <property type="protein sequence ID" value="PPI87525.1"/>
    <property type="molecule type" value="Genomic_DNA"/>
</dbReference>
<sequence length="108" mass="12574">MIIDDKIIALDNDGYLENIDEWNENIAIKIAECENIIMTIEHWNIIYLVRSFYLKYNISPTMRMLIAYINSQDQKSKSNSSYLFRLFPQGVLKQATRIAGIPKPSQCL</sequence>
<comment type="function">
    <text evidence="3">Part of a sulfur-relay system required for 2-thiolation of 5-methylaminomethyl-2-thiouridine (mnm(5)s(2)U) at tRNA wobble positions. Could accept sulfur from TusD.</text>
</comment>
<dbReference type="SUPFAM" id="SSF69721">
    <property type="entry name" value="DsrC, the gamma subunit of dissimilatory sulfite reductase"/>
    <property type="match status" value="1"/>
</dbReference>